<gene>
    <name evidence="1" type="ORF">GCM10018793_09630</name>
</gene>
<dbReference type="InterPro" id="IPR023393">
    <property type="entry name" value="START-like_dom_sf"/>
</dbReference>
<sequence>MQVGRSDRLSAGRRVVGTLTVRDVPGQDAATVQWSGSFTAVGVAEAEAVALFRGIHTDGLAVLRRALGAPAAS</sequence>
<protein>
    <recommendedName>
        <fullName evidence="3">SRPBCC family protein</fullName>
    </recommendedName>
</protein>
<comment type="caution">
    <text evidence="1">The sequence shown here is derived from an EMBL/GenBank/DDBJ whole genome shotgun (WGS) entry which is preliminary data.</text>
</comment>
<name>A0A919FUB1_9ACTN</name>
<dbReference type="AlphaFoldDB" id="A0A919FUB1"/>
<keyword evidence="2" id="KW-1185">Reference proteome</keyword>
<evidence type="ECO:0008006" key="3">
    <source>
        <dbReference type="Google" id="ProtNLM"/>
    </source>
</evidence>
<dbReference type="Proteomes" id="UP000603708">
    <property type="component" value="Unassembled WGS sequence"/>
</dbReference>
<organism evidence="1 2">
    <name type="scientific">Streptomyces sulfonofaciens</name>
    <dbReference type="NCBI Taxonomy" id="68272"/>
    <lineage>
        <taxon>Bacteria</taxon>
        <taxon>Bacillati</taxon>
        <taxon>Actinomycetota</taxon>
        <taxon>Actinomycetes</taxon>
        <taxon>Kitasatosporales</taxon>
        <taxon>Streptomycetaceae</taxon>
        <taxon>Streptomyces</taxon>
    </lineage>
</organism>
<proteinExistence type="predicted"/>
<reference evidence="1" key="1">
    <citation type="journal article" date="2014" name="Int. J. Syst. Evol. Microbiol.">
        <title>Complete genome sequence of Corynebacterium casei LMG S-19264T (=DSM 44701T), isolated from a smear-ripened cheese.</title>
        <authorList>
            <consortium name="US DOE Joint Genome Institute (JGI-PGF)"/>
            <person name="Walter F."/>
            <person name="Albersmeier A."/>
            <person name="Kalinowski J."/>
            <person name="Ruckert C."/>
        </authorList>
    </citation>
    <scope>NUCLEOTIDE SEQUENCE</scope>
    <source>
        <strain evidence="1">JCM 5069</strain>
    </source>
</reference>
<evidence type="ECO:0000313" key="1">
    <source>
        <dbReference type="EMBL" id="GHH72501.1"/>
    </source>
</evidence>
<reference evidence="1" key="2">
    <citation type="submission" date="2020-09" db="EMBL/GenBank/DDBJ databases">
        <authorList>
            <person name="Sun Q."/>
            <person name="Ohkuma M."/>
        </authorList>
    </citation>
    <scope>NUCLEOTIDE SEQUENCE</scope>
    <source>
        <strain evidence="1">JCM 5069</strain>
    </source>
</reference>
<evidence type="ECO:0000313" key="2">
    <source>
        <dbReference type="Proteomes" id="UP000603708"/>
    </source>
</evidence>
<dbReference type="Gene3D" id="3.30.530.20">
    <property type="match status" value="1"/>
</dbReference>
<dbReference type="EMBL" id="BNCD01000002">
    <property type="protein sequence ID" value="GHH72501.1"/>
    <property type="molecule type" value="Genomic_DNA"/>
</dbReference>
<accession>A0A919FUB1</accession>